<gene>
    <name evidence="2" type="ORF">EV192_104433</name>
</gene>
<evidence type="ECO:0000313" key="3">
    <source>
        <dbReference type="Proteomes" id="UP000295680"/>
    </source>
</evidence>
<accession>A0A4V2S7E2</accession>
<dbReference type="AlphaFoldDB" id="A0A4V2S7E2"/>
<protein>
    <submittedName>
        <fullName evidence="2">Uncharacterized protein</fullName>
    </submittedName>
</protein>
<keyword evidence="3" id="KW-1185">Reference proteome</keyword>
<evidence type="ECO:0000313" key="2">
    <source>
        <dbReference type="EMBL" id="TCO59590.1"/>
    </source>
</evidence>
<dbReference type="OrthoDB" id="9920728at2"/>
<feature type="chain" id="PRO_5020808749" evidence="1">
    <location>
        <begin position="31"/>
        <end position="154"/>
    </location>
</feature>
<sequence>MPQNRWRKGIAVVVVMVAAVAGLTSGSASGAVDKAKPAATASADVDITGLYQFNGNGSTGTLRILTAAQGRVIANMHYFVRGADEFLGGTWEPGSRTLTLVRPLGSSSVSQTYTMWVGTNDMGTSVGNLMFGGFFTESDAGDNRFGAFANFQSR</sequence>
<keyword evidence="1" id="KW-0732">Signal</keyword>
<reference evidence="2 3" key="1">
    <citation type="submission" date="2019-03" db="EMBL/GenBank/DDBJ databases">
        <title>Genomic Encyclopedia of Type Strains, Phase IV (KMG-IV): sequencing the most valuable type-strain genomes for metagenomic binning, comparative biology and taxonomic classification.</title>
        <authorList>
            <person name="Goeker M."/>
        </authorList>
    </citation>
    <scope>NUCLEOTIDE SEQUENCE [LARGE SCALE GENOMIC DNA]</scope>
    <source>
        <strain evidence="2 3">DSM 45934</strain>
    </source>
</reference>
<feature type="signal peptide" evidence="1">
    <location>
        <begin position="1"/>
        <end position="30"/>
    </location>
</feature>
<comment type="caution">
    <text evidence="2">The sequence shown here is derived from an EMBL/GenBank/DDBJ whole genome shotgun (WGS) entry which is preliminary data.</text>
</comment>
<dbReference type="RefSeq" id="WP_132117601.1">
    <property type="nucleotide sequence ID" value="NZ_SLWS01000004.1"/>
</dbReference>
<organism evidence="2 3">
    <name type="scientific">Actinocrispum wychmicini</name>
    <dbReference type="NCBI Taxonomy" id="1213861"/>
    <lineage>
        <taxon>Bacteria</taxon>
        <taxon>Bacillati</taxon>
        <taxon>Actinomycetota</taxon>
        <taxon>Actinomycetes</taxon>
        <taxon>Pseudonocardiales</taxon>
        <taxon>Pseudonocardiaceae</taxon>
        <taxon>Actinocrispum</taxon>
    </lineage>
</organism>
<evidence type="ECO:0000256" key="1">
    <source>
        <dbReference type="SAM" id="SignalP"/>
    </source>
</evidence>
<name>A0A4V2S7E2_9PSEU</name>
<proteinExistence type="predicted"/>
<dbReference type="Proteomes" id="UP000295680">
    <property type="component" value="Unassembled WGS sequence"/>
</dbReference>
<dbReference type="EMBL" id="SLWS01000004">
    <property type="protein sequence ID" value="TCO59590.1"/>
    <property type="molecule type" value="Genomic_DNA"/>
</dbReference>